<evidence type="ECO:0000256" key="10">
    <source>
        <dbReference type="RuleBase" id="RU364125"/>
    </source>
</evidence>
<reference evidence="12 14" key="1">
    <citation type="submission" date="2017-08" db="EMBL/GenBank/DDBJ databases">
        <title>Draft Genome Sequence of the Marine Bacterium Oceanimonas baumannii ATCC 700832.</title>
        <authorList>
            <person name="Mcclelland W.D."/>
            <person name="Brennan M.A."/>
            <person name="Trachtenberg A.M."/>
            <person name="Maclea K.S."/>
        </authorList>
    </citation>
    <scope>NUCLEOTIDE SEQUENCE [LARGE SCALE GENOMIC DNA]</scope>
    <source>
        <strain evidence="12 14">ATCC 700832</strain>
    </source>
</reference>
<protein>
    <recommendedName>
        <fullName evidence="10">Flagellar protein FliL</fullName>
    </recommendedName>
</protein>
<dbReference type="PANTHER" id="PTHR35091:SF5">
    <property type="entry name" value="FLAGELLAR PROTEIN FLIL"/>
    <property type="match status" value="1"/>
</dbReference>
<proteinExistence type="inferred from homology"/>
<keyword evidence="9 10" id="KW-0472">Membrane</keyword>
<keyword evidence="7 10" id="KW-0283">Flagellar rotation</keyword>
<sequence>MFRSAAFCLLLALSATLSAQEEPAEPAGPIYYTMTPDIITNYQNAEQNLGYVRVAVDLMLERPEQLPLVEENMPLLRDALNDLLAEKNRQEIRSLPARTELANEGRQRLNDLLLQETGQTPVRRVLFTTFLYQ</sequence>
<dbReference type="EMBL" id="SODO01000013">
    <property type="protein sequence ID" value="TDW56907.1"/>
    <property type="molecule type" value="Genomic_DNA"/>
</dbReference>
<dbReference type="GO" id="GO:0006935">
    <property type="term" value="P:chemotaxis"/>
    <property type="evidence" value="ECO:0007669"/>
    <property type="project" value="UniProtKB-KW"/>
</dbReference>
<evidence type="ECO:0000256" key="4">
    <source>
        <dbReference type="ARBA" id="ARBA00022475"/>
    </source>
</evidence>
<dbReference type="PANTHER" id="PTHR35091">
    <property type="entry name" value="FLAGELLAR PROTEIN FLIL"/>
    <property type="match status" value="1"/>
</dbReference>
<name>A0A235CGG7_9GAMM</name>
<keyword evidence="15" id="KW-1185">Reference proteome</keyword>
<keyword evidence="5 10" id="KW-0145">Chemotaxis</keyword>
<evidence type="ECO:0000256" key="8">
    <source>
        <dbReference type="ARBA" id="ARBA00022989"/>
    </source>
</evidence>
<dbReference type="GO" id="GO:0005886">
    <property type="term" value="C:plasma membrane"/>
    <property type="evidence" value="ECO:0007669"/>
    <property type="project" value="UniProtKB-SubCell"/>
</dbReference>
<evidence type="ECO:0000256" key="1">
    <source>
        <dbReference type="ARBA" id="ARBA00002254"/>
    </source>
</evidence>
<keyword evidence="8" id="KW-1133">Transmembrane helix</keyword>
<evidence type="ECO:0000313" key="14">
    <source>
        <dbReference type="Proteomes" id="UP000243640"/>
    </source>
</evidence>
<dbReference type="GO" id="GO:0071978">
    <property type="term" value="P:bacterial-type flagellum-dependent swarming motility"/>
    <property type="evidence" value="ECO:0007669"/>
    <property type="project" value="TreeGrafter"/>
</dbReference>
<evidence type="ECO:0000256" key="7">
    <source>
        <dbReference type="ARBA" id="ARBA00022779"/>
    </source>
</evidence>
<evidence type="ECO:0000256" key="9">
    <source>
        <dbReference type="ARBA" id="ARBA00023136"/>
    </source>
</evidence>
<evidence type="ECO:0000313" key="13">
    <source>
        <dbReference type="EMBL" id="TDW56907.1"/>
    </source>
</evidence>
<evidence type="ECO:0000256" key="5">
    <source>
        <dbReference type="ARBA" id="ARBA00022500"/>
    </source>
</evidence>
<evidence type="ECO:0000256" key="11">
    <source>
        <dbReference type="SAM" id="SignalP"/>
    </source>
</evidence>
<comment type="caution">
    <text evidence="12">The sequence shown here is derived from an EMBL/GenBank/DDBJ whole genome shotgun (WGS) entry which is preliminary data.</text>
</comment>
<dbReference type="OrthoDB" id="5588622at2"/>
<feature type="signal peptide" evidence="11">
    <location>
        <begin position="1"/>
        <end position="19"/>
    </location>
</feature>
<evidence type="ECO:0000313" key="15">
    <source>
        <dbReference type="Proteomes" id="UP000295058"/>
    </source>
</evidence>
<comment type="function">
    <text evidence="1 10">Controls the rotational direction of flagella during chemotaxis.</text>
</comment>
<keyword evidence="11" id="KW-0732">Signal</keyword>
<keyword evidence="4" id="KW-1003">Cell membrane</keyword>
<evidence type="ECO:0000256" key="6">
    <source>
        <dbReference type="ARBA" id="ARBA00022692"/>
    </source>
</evidence>
<comment type="similarity">
    <text evidence="3 10">Belongs to the FliL family.</text>
</comment>
<keyword evidence="10" id="KW-0997">Cell inner membrane</keyword>
<dbReference type="InterPro" id="IPR005503">
    <property type="entry name" value="FliL"/>
</dbReference>
<feature type="chain" id="PRO_5013053900" description="Flagellar protein FliL" evidence="11">
    <location>
        <begin position="20"/>
        <end position="133"/>
    </location>
</feature>
<dbReference type="EMBL" id="NQJF01000009">
    <property type="protein sequence ID" value="OYD23556.1"/>
    <property type="molecule type" value="Genomic_DNA"/>
</dbReference>
<dbReference type="AlphaFoldDB" id="A0A235CGG7"/>
<dbReference type="GO" id="GO:0009425">
    <property type="term" value="C:bacterial-type flagellum basal body"/>
    <property type="evidence" value="ECO:0007669"/>
    <property type="project" value="InterPro"/>
</dbReference>
<evidence type="ECO:0000256" key="2">
    <source>
        <dbReference type="ARBA" id="ARBA00004162"/>
    </source>
</evidence>
<keyword evidence="12" id="KW-0282">Flagellum</keyword>
<keyword evidence="12" id="KW-0969">Cilium</keyword>
<keyword evidence="6" id="KW-0812">Transmembrane</keyword>
<comment type="subcellular location">
    <subcellularLocation>
        <location evidence="10">Cell inner membrane</location>
    </subcellularLocation>
    <subcellularLocation>
        <location evidence="2">Cell membrane</location>
        <topology evidence="2">Single-pass membrane protein</topology>
    </subcellularLocation>
</comment>
<dbReference type="Proteomes" id="UP000243640">
    <property type="component" value="Unassembled WGS sequence"/>
</dbReference>
<evidence type="ECO:0000313" key="12">
    <source>
        <dbReference type="EMBL" id="OYD23556.1"/>
    </source>
</evidence>
<dbReference type="Pfam" id="PF03748">
    <property type="entry name" value="FliL"/>
    <property type="match status" value="1"/>
</dbReference>
<reference evidence="13 15" key="2">
    <citation type="submission" date="2019-03" db="EMBL/GenBank/DDBJ databases">
        <title>Genomic Encyclopedia of Archaeal and Bacterial Type Strains, Phase II (KMG-II): from individual species to whole genera.</title>
        <authorList>
            <person name="Goeker M."/>
        </authorList>
    </citation>
    <scope>NUCLEOTIDE SEQUENCE [LARGE SCALE GENOMIC DNA]</scope>
    <source>
        <strain evidence="13 15">DSM 15594</strain>
    </source>
</reference>
<dbReference type="Proteomes" id="UP000295058">
    <property type="component" value="Unassembled WGS sequence"/>
</dbReference>
<keyword evidence="12" id="KW-0966">Cell projection</keyword>
<accession>A0A235CGG7</accession>
<gene>
    <name evidence="12" type="ORF">B6S09_11455</name>
    <name evidence="13" type="ORF">LY04_02919</name>
</gene>
<evidence type="ECO:0000256" key="3">
    <source>
        <dbReference type="ARBA" id="ARBA00008281"/>
    </source>
</evidence>
<dbReference type="RefSeq" id="WP_094278628.1">
    <property type="nucleotide sequence ID" value="NZ_JAJGNK010000008.1"/>
</dbReference>
<organism evidence="12 14">
    <name type="scientific">Oceanimonas baumannii</name>
    <dbReference type="NCBI Taxonomy" id="129578"/>
    <lineage>
        <taxon>Bacteria</taxon>
        <taxon>Pseudomonadati</taxon>
        <taxon>Pseudomonadota</taxon>
        <taxon>Gammaproteobacteria</taxon>
        <taxon>Aeromonadales</taxon>
        <taxon>Aeromonadaceae</taxon>
        <taxon>Oceanimonas</taxon>
    </lineage>
</organism>